<dbReference type="InterPro" id="IPR013595">
    <property type="entry name" value="Pept_S33_TAP-like_C"/>
</dbReference>
<comment type="similarity">
    <text evidence="1">Belongs to the peptidase S33 family.</text>
</comment>
<evidence type="ECO:0000256" key="2">
    <source>
        <dbReference type="ARBA" id="ARBA00022729"/>
    </source>
</evidence>
<dbReference type="OrthoDB" id="4498590at2"/>
<proteinExistence type="inferred from homology"/>
<evidence type="ECO:0000256" key="1">
    <source>
        <dbReference type="ARBA" id="ARBA00010088"/>
    </source>
</evidence>
<dbReference type="GO" id="GO:0016787">
    <property type="term" value="F:hydrolase activity"/>
    <property type="evidence" value="ECO:0007669"/>
    <property type="project" value="UniProtKB-KW"/>
</dbReference>
<evidence type="ECO:0000313" key="9">
    <source>
        <dbReference type="Proteomes" id="UP000419138"/>
    </source>
</evidence>
<evidence type="ECO:0000259" key="6">
    <source>
        <dbReference type="Pfam" id="PF00561"/>
    </source>
</evidence>
<dbReference type="SUPFAM" id="SSF53474">
    <property type="entry name" value="alpha/beta-Hydrolases"/>
    <property type="match status" value="1"/>
</dbReference>
<dbReference type="PANTHER" id="PTHR43248:SF29">
    <property type="entry name" value="TRIPEPTIDYL AMINOPEPTIDASE"/>
    <property type="match status" value="1"/>
</dbReference>
<reference evidence="8 9" key="1">
    <citation type="submission" date="2019-05" db="EMBL/GenBank/DDBJ databases">
        <title>Comparative genomics and metabolomics analyses of clavulanic acid producing Streptomyces species provides insight into specialized metabolism and evolution of beta-lactam biosynthetic gene clusters.</title>
        <authorList>
            <person name="Moore M.A."/>
            <person name="Cruz-Morales P."/>
            <person name="Barona Gomez F."/>
            <person name="Kapil T."/>
        </authorList>
    </citation>
    <scope>NUCLEOTIDE SEQUENCE [LARGE SCALE GENOMIC DNA]</scope>
    <source>
        <strain evidence="8 9">NRRL 5741</strain>
    </source>
</reference>
<dbReference type="InterPro" id="IPR051601">
    <property type="entry name" value="Serine_prot/Carboxylest_S33"/>
</dbReference>
<dbReference type="Pfam" id="PF08386">
    <property type="entry name" value="Abhydrolase_4"/>
    <property type="match status" value="1"/>
</dbReference>
<dbReference type="RefSeq" id="WP_153525904.1">
    <property type="nucleotide sequence ID" value="NZ_JBEPDZ010000001.1"/>
</dbReference>
<feature type="chain" id="PRO_5039731040" evidence="5">
    <location>
        <begin position="21"/>
        <end position="539"/>
    </location>
</feature>
<sequence length="539" mass="56193">MTMRVRAGALAAALVLLAGAAVGCGADSDGDDAPGSQGKNGSAPASSPAGETGGETDGEADEGAAGEALPAALTGQKLAWKRCAAPVKAYGSYAERPGKQWQCATLKAPLDYREPSGETIGIALVRARAQDSAGRIGSLLFNFGGPGGSGVAALPGGGDQFKTLHSRYDLVSFDPRGVAESSAVVCRDSEQTEAAHQMDHSPDTAAEEKAFLKTSAAFGAGCAERSGTVLPHVGTANTARDMDLIRQVLGDDKLHYLGFSYGTELGAVYAHLFPAKVGRLVLDAVVDPTADFAGGARNQALGFQRALENYFKSRDIGAEDGTDRVVRLLKKTDGEPLPTDSDRELTETLALTGIIQALYSEEQWPYLTDALKEAESGEGTQLLALADSYNNRDDQGEYATQDHSQRAISCADSKGRPTAAEVKSRYLADFTEVSPVFGPYLAWDLAGWCADWPVPGAWDDPEVSAKGAAPILVVGTTGDSATPYEGARKMADELGDGVGVLLTNKGDTHGAYGSAECVTETIDDYLLKGEVPPSGKTCS</sequence>
<dbReference type="EMBL" id="VCLA01000192">
    <property type="protein sequence ID" value="MQT04566.1"/>
    <property type="molecule type" value="Genomic_DNA"/>
</dbReference>
<gene>
    <name evidence="8" type="ORF">FF041_31735</name>
</gene>
<feature type="signal peptide" evidence="5">
    <location>
        <begin position="1"/>
        <end position="20"/>
    </location>
</feature>
<evidence type="ECO:0000259" key="7">
    <source>
        <dbReference type="Pfam" id="PF08386"/>
    </source>
</evidence>
<accession>A0A646KU89</accession>
<dbReference type="Pfam" id="PF00561">
    <property type="entry name" value="Abhydrolase_1"/>
    <property type="match status" value="1"/>
</dbReference>
<evidence type="ECO:0000256" key="5">
    <source>
        <dbReference type="SAM" id="SignalP"/>
    </source>
</evidence>
<dbReference type="PROSITE" id="PS51257">
    <property type="entry name" value="PROKAR_LIPOPROTEIN"/>
    <property type="match status" value="1"/>
</dbReference>
<dbReference type="InterPro" id="IPR029058">
    <property type="entry name" value="AB_hydrolase_fold"/>
</dbReference>
<dbReference type="InterPro" id="IPR000073">
    <property type="entry name" value="AB_hydrolase_1"/>
</dbReference>
<name>A0A646KU89_STRJU</name>
<evidence type="ECO:0000313" key="8">
    <source>
        <dbReference type="EMBL" id="MQT04566.1"/>
    </source>
</evidence>
<comment type="caution">
    <text evidence="8">The sequence shown here is derived from an EMBL/GenBank/DDBJ whole genome shotgun (WGS) entry which is preliminary data.</text>
</comment>
<feature type="region of interest" description="Disordered" evidence="4">
    <location>
        <begin position="395"/>
        <end position="414"/>
    </location>
</feature>
<feature type="compositionally biased region" description="Acidic residues" evidence="4">
    <location>
        <begin position="54"/>
        <end position="63"/>
    </location>
</feature>
<evidence type="ECO:0000256" key="3">
    <source>
        <dbReference type="ARBA" id="ARBA00022801"/>
    </source>
</evidence>
<dbReference type="AlphaFoldDB" id="A0A646KU89"/>
<keyword evidence="2 5" id="KW-0732">Signal</keyword>
<feature type="domain" description="AB hydrolase-1" evidence="6">
    <location>
        <begin position="141"/>
        <end position="311"/>
    </location>
</feature>
<evidence type="ECO:0000256" key="4">
    <source>
        <dbReference type="SAM" id="MobiDB-lite"/>
    </source>
</evidence>
<feature type="domain" description="Peptidase S33 tripeptidyl aminopeptidase-like C-terminal" evidence="7">
    <location>
        <begin position="434"/>
        <end position="538"/>
    </location>
</feature>
<dbReference type="Proteomes" id="UP000419138">
    <property type="component" value="Unassembled WGS sequence"/>
</dbReference>
<feature type="region of interest" description="Disordered" evidence="4">
    <location>
        <begin position="28"/>
        <end position="63"/>
    </location>
</feature>
<protein>
    <submittedName>
        <fullName evidence="8">Alpha/beta hydrolase</fullName>
    </submittedName>
</protein>
<dbReference type="Gene3D" id="3.40.50.1820">
    <property type="entry name" value="alpha/beta hydrolase"/>
    <property type="match status" value="1"/>
</dbReference>
<dbReference type="PANTHER" id="PTHR43248">
    <property type="entry name" value="2-SUCCINYL-6-HYDROXY-2,4-CYCLOHEXADIENE-1-CARBOXYLATE SYNTHASE"/>
    <property type="match status" value="1"/>
</dbReference>
<keyword evidence="3 8" id="KW-0378">Hydrolase</keyword>
<keyword evidence="9" id="KW-1185">Reference proteome</keyword>
<organism evidence="8 9">
    <name type="scientific">Streptomyces jumonjinensis</name>
    <dbReference type="NCBI Taxonomy" id="1945"/>
    <lineage>
        <taxon>Bacteria</taxon>
        <taxon>Bacillati</taxon>
        <taxon>Actinomycetota</taxon>
        <taxon>Actinomycetes</taxon>
        <taxon>Kitasatosporales</taxon>
        <taxon>Streptomycetaceae</taxon>
        <taxon>Streptomyces</taxon>
    </lineage>
</organism>